<evidence type="ECO:0000259" key="1">
    <source>
        <dbReference type="Pfam" id="PF00961"/>
    </source>
</evidence>
<dbReference type="Pfam" id="PF00961">
    <property type="entry name" value="LAGLIDADG_1"/>
    <property type="match status" value="2"/>
</dbReference>
<name>A0A6G6A3L4_ORBOL</name>
<dbReference type="InterPro" id="IPR051289">
    <property type="entry name" value="LAGLIDADG_Endonuclease"/>
</dbReference>
<sequence>MMAFLFLKLGLLNLEFIYSNFSLYILFINLSIKNHKNFKVFCSLSKSNTLNIIKSSDLFIKNSFKLYSSLSESNLSLKNLDNNYVAGFSDGESSFSVSVLKNKGSKIGWKVLARFVICLHKKDLDLLKRIQFSFGGIGSIYIKESHSVAYYTVNSVSDLTNVIIPFFFKNLLLTNKRADFILFNQIIELINQNEHFCMEGLQKILNIKASINIGLSLELKEGFPATKPVSRPIVDKSLINPWWLAGFIDGEGCFLISIRESNIYKVGYQVTLIFQISQHLRDLELMTRIVEYLQAGRLIHRKNHPLVVYTVTKFSDIEEKIIPFLEKYRLQGVKRLEFENWRKAALIIKEKGHLTNKGINEIKKIKEKMNNNNS</sequence>
<evidence type="ECO:0000313" key="2">
    <source>
        <dbReference type="EMBL" id="QID02896.1"/>
    </source>
</evidence>
<keyword evidence="2" id="KW-0496">Mitochondrion</keyword>
<geneLocation type="mitochondrion" evidence="2"/>
<feature type="domain" description="Homing endonuclease LAGLIDADG" evidence="1">
    <location>
        <begin position="86"/>
        <end position="186"/>
    </location>
</feature>
<dbReference type="Gene3D" id="3.10.28.10">
    <property type="entry name" value="Homing endonucleases"/>
    <property type="match status" value="2"/>
</dbReference>
<reference evidence="2" key="1">
    <citation type="submission" date="2020-01" db="EMBL/GenBank/DDBJ databases">
        <authorList>
            <person name="Fang M.L."/>
            <person name="Zhang Y."/>
        </authorList>
    </citation>
    <scope>NUCLEOTIDE SEQUENCE</scope>
    <source>
        <strain evidence="2">YMF1.03037</strain>
    </source>
</reference>
<gene>
    <name evidence="2" type="primary">orf374</name>
</gene>
<dbReference type="EMBL" id="MN977366">
    <property type="protein sequence ID" value="QID02896.1"/>
    <property type="molecule type" value="Genomic_DNA"/>
</dbReference>
<dbReference type="GO" id="GO:0004519">
    <property type="term" value="F:endonuclease activity"/>
    <property type="evidence" value="ECO:0007669"/>
    <property type="project" value="InterPro"/>
</dbReference>
<feature type="domain" description="Homing endonuclease LAGLIDADG" evidence="1">
    <location>
        <begin position="244"/>
        <end position="344"/>
    </location>
</feature>
<proteinExistence type="predicted"/>
<dbReference type="PANTHER" id="PTHR36181:SF4">
    <property type="entry name" value="LAGLIDADG ENDONUCLEASE"/>
    <property type="match status" value="1"/>
</dbReference>
<organism evidence="2">
    <name type="scientific">Orbilia oligospora</name>
    <name type="common">Nematode-trapping fungus</name>
    <name type="synonym">Arthrobotrys oligospora</name>
    <dbReference type="NCBI Taxonomy" id="2813651"/>
    <lineage>
        <taxon>Eukaryota</taxon>
        <taxon>Fungi</taxon>
        <taxon>Dikarya</taxon>
        <taxon>Ascomycota</taxon>
        <taxon>Pezizomycotina</taxon>
        <taxon>Orbiliomycetes</taxon>
        <taxon>Orbiliales</taxon>
        <taxon>Orbiliaceae</taxon>
        <taxon>Orbilia</taxon>
    </lineage>
</organism>
<dbReference type="SUPFAM" id="SSF55608">
    <property type="entry name" value="Homing endonucleases"/>
    <property type="match status" value="2"/>
</dbReference>
<accession>A0A6G6A3L4</accession>
<protein>
    <recommendedName>
        <fullName evidence="1">Homing endonuclease LAGLIDADG domain-containing protein</fullName>
    </recommendedName>
</protein>
<dbReference type="InterPro" id="IPR027434">
    <property type="entry name" value="Homing_endonucl"/>
</dbReference>
<dbReference type="InterPro" id="IPR004860">
    <property type="entry name" value="LAGLIDADG_dom"/>
</dbReference>
<dbReference type="GO" id="GO:0005739">
    <property type="term" value="C:mitochondrion"/>
    <property type="evidence" value="ECO:0007669"/>
    <property type="project" value="UniProtKB-ARBA"/>
</dbReference>
<dbReference type="AlphaFoldDB" id="A0A6G6A3L4"/>
<dbReference type="FunFam" id="3.10.28.10:FF:000010">
    <property type="entry name" value="LAGLIDADG homing endonuclease I-LtrII"/>
    <property type="match status" value="1"/>
</dbReference>
<dbReference type="PANTHER" id="PTHR36181">
    <property type="entry name" value="INTRON-ENCODED ENDONUCLEASE AI3-RELATED"/>
    <property type="match status" value="1"/>
</dbReference>